<keyword evidence="1" id="KW-1133">Transmembrane helix</keyword>
<evidence type="ECO:0000313" key="3">
    <source>
        <dbReference type="Proteomes" id="UP000288216"/>
    </source>
</evidence>
<evidence type="ECO:0000313" key="2">
    <source>
        <dbReference type="EMBL" id="GCB69284.1"/>
    </source>
</evidence>
<keyword evidence="1" id="KW-0812">Transmembrane</keyword>
<name>A0A401P849_SCYTO</name>
<dbReference type="Proteomes" id="UP000288216">
    <property type="component" value="Unassembled WGS sequence"/>
</dbReference>
<organism evidence="2 3">
    <name type="scientific">Scyliorhinus torazame</name>
    <name type="common">Cloudy catshark</name>
    <name type="synonym">Catulus torazame</name>
    <dbReference type="NCBI Taxonomy" id="75743"/>
    <lineage>
        <taxon>Eukaryota</taxon>
        <taxon>Metazoa</taxon>
        <taxon>Chordata</taxon>
        <taxon>Craniata</taxon>
        <taxon>Vertebrata</taxon>
        <taxon>Chondrichthyes</taxon>
        <taxon>Elasmobranchii</taxon>
        <taxon>Galeomorphii</taxon>
        <taxon>Galeoidea</taxon>
        <taxon>Carcharhiniformes</taxon>
        <taxon>Scyliorhinidae</taxon>
        <taxon>Scyliorhinus</taxon>
    </lineage>
</organism>
<accession>A0A401P849</accession>
<feature type="non-terminal residue" evidence="2">
    <location>
        <position position="1"/>
    </location>
</feature>
<protein>
    <submittedName>
        <fullName evidence="2">Uncharacterized protein</fullName>
    </submittedName>
</protein>
<sequence>HTSDRMWDLHKSTGVITGTVLAFLLLSFIVWAIIRRRKAIQEKPAAR</sequence>
<dbReference type="EMBL" id="BFAA01004564">
    <property type="protein sequence ID" value="GCB69284.1"/>
    <property type="molecule type" value="Genomic_DNA"/>
</dbReference>
<keyword evidence="1" id="KW-0472">Membrane</keyword>
<proteinExistence type="predicted"/>
<gene>
    <name evidence="2" type="ORF">scyTo_0010531</name>
</gene>
<comment type="caution">
    <text evidence="2">The sequence shown here is derived from an EMBL/GenBank/DDBJ whole genome shotgun (WGS) entry which is preliminary data.</text>
</comment>
<dbReference type="AlphaFoldDB" id="A0A401P849"/>
<feature type="transmembrane region" description="Helical" evidence="1">
    <location>
        <begin position="12"/>
        <end position="34"/>
    </location>
</feature>
<keyword evidence="3" id="KW-1185">Reference proteome</keyword>
<reference evidence="2 3" key="1">
    <citation type="journal article" date="2018" name="Nat. Ecol. Evol.">
        <title>Shark genomes provide insights into elasmobranch evolution and the origin of vertebrates.</title>
        <authorList>
            <person name="Hara Y"/>
            <person name="Yamaguchi K"/>
            <person name="Onimaru K"/>
            <person name="Kadota M"/>
            <person name="Koyanagi M"/>
            <person name="Keeley SD"/>
            <person name="Tatsumi K"/>
            <person name="Tanaka K"/>
            <person name="Motone F"/>
            <person name="Kageyama Y"/>
            <person name="Nozu R"/>
            <person name="Adachi N"/>
            <person name="Nishimura O"/>
            <person name="Nakagawa R"/>
            <person name="Tanegashima C"/>
            <person name="Kiyatake I"/>
            <person name="Matsumoto R"/>
            <person name="Murakumo K"/>
            <person name="Nishida K"/>
            <person name="Terakita A"/>
            <person name="Kuratani S"/>
            <person name="Sato K"/>
            <person name="Hyodo S Kuraku.S."/>
        </authorList>
    </citation>
    <scope>NUCLEOTIDE SEQUENCE [LARGE SCALE GENOMIC DNA]</scope>
</reference>
<evidence type="ECO:0000256" key="1">
    <source>
        <dbReference type="SAM" id="Phobius"/>
    </source>
</evidence>